<evidence type="ECO:0000313" key="3">
    <source>
        <dbReference type="Proteomes" id="UP000057088"/>
    </source>
</evidence>
<keyword evidence="3" id="KW-1185">Reference proteome</keyword>
<organism evidence="1 3">
    <name type="scientific">Vibrio fluvialis</name>
    <dbReference type="NCBI Taxonomy" id="676"/>
    <lineage>
        <taxon>Bacteria</taxon>
        <taxon>Pseudomonadati</taxon>
        <taxon>Pseudomonadota</taxon>
        <taxon>Gammaproteobacteria</taxon>
        <taxon>Vibrionales</taxon>
        <taxon>Vibrionaceae</taxon>
        <taxon>Vibrio</taxon>
    </lineage>
</organism>
<dbReference type="EMBL" id="CP014035">
    <property type="protein sequence ID" value="AUV47445.1"/>
    <property type="molecule type" value="Genomic_DNA"/>
</dbReference>
<evidence type="ECO:0000313" key="2">
    <source>
        <dbReference type="EMBL" id="AUV47448.1"/>
    </source>
</evidence>
<proteinExistence type="predicted"/>
<gene>
    <name evidence="1" type="ORF">AL536_22770</name>
    <name evidence="2" type="ORF">AL536_22795</name>
</gene>
<accession>A0ABM6RLT2</accession>
<dbReference type="Proteomes" id="UP000057088">
    <property type="component" value="Chromosome 2"/>
</dbReference>
<name>A0ABM6RLT2_VIBFL</name>
<dbReference type="EMBL" id="CP014035">
    <property type="protein sequence ID" value="AUV47448.1"/>
    <property type="molecule type" value="Genomic_DNA"/>
</dbReference>
<reference evidence="1" key="2">
    <citation type="submission" date="2018-01" db="EMBL/GenBank/DDBJ databases">
        <title>FDA dAtabase for Regulatory Grade micrObial Sequences (FDA-ARGOS): Supporting development and validation of Infectious Disease Dx tests.</title>
        <authorList>
            <person name="Hoffmann M."/>
            <person name="Allard M."/>
            <person name="Evans P."/>
            <person name="Brown E."/>
            <person name="Tallon L."/>
            <person name="Sadzewicz L."/>
            <person name="Sengamalay N."/>
            <person name="Ott S."/>
            <person name="Godinez A."/>
            <person name="Nagaraj S."/>
            <person name="Vyas G."/>
            <person name="Aluvathingal J."/>
            <person name="Nadendla S."/>
            <person name="Geyer C."/>
            <person name="Sichtig H."/>
        </authorList>
    </citation>
    <scope>NUCLEOTIDE SEQUENCE</scope>
    <source>
        <strain evidence="1">ATCC 33809</strain>
    </source>
</reference>
<sequence length="79" mass="9614">MCLLVYSIQEYIENFTNNNKLLFCQLSKLLKSYATFYRKKHFLRILSVRNPNHTRFTEVVWLSYPKILREWWAIPGSNQ</sequence>
<evidence type="ECO:0000313" key="1">
    <source>
        <dbReference type="EMBL" id="AUV47445.1"/>
    </source>
</evidence>
<reference evidence="3" key="1">
    <citation type="submission" date="2015-12" db="EMBL/GenBank/DDBJ databases">
        <title>FDA dAtabase for Regulatory Grade micrObial Sequences (FDA-ARGOS): Supporting development and validation of Infectious Disease Dx tests.</title>
        <authorList>
            <person name="Hoffmann M."/>
            <person name="Allard M."/>
            <person name="Evans P."/>
            <person name="Brown E."/>
            <person name="Tallon L.J."/>
            <person name="Sadzewicz L."/>
            <person name="Sengamalay N."/>
            <person name="Ott S."/>
            <person name="Godinez A."/>
            <person name="Nagaraj S."/>
            <person name="Vyas G."/>
            <person name="Aluvathingal J."/>
            <person name="Nadendla S."/>
            <person name="Geyer C."/>
            <person name="Sichtig H."/>
        </authorList>
    </citation>
    <scope>NUCLEOTIDE SEQUENCE [LARGE SCALE GENOMIC DNA]</scope>
    <source>
        <strain evidence="3">ATCC 33809</strain>
    </source>
</reference>
<protein>
    <submittedName>
        <fullName evidence="1">Uncharacterized protein</fullName>
    </submittedName>
</protein>